<sequence length="329" mass="37319">MGSPTLYDIFDPNCYNNVFVFVYSNEPILVAACYVPSSPEKRSFKVKCFYNWLNYICFNPTGKKWSLYPCGMKPGSLPFAVDIISPARECLDRDSSDHLLPGAYIILKDGSNRSPILAPRNLDSKELNLFPRAAEINTAPSSVPANAFCNITGAPLNDENRSVVQIIRDRNTETRWVILLRQFDALPTDFDTPRNFLTMTSSLQPHFDNYAFGVDVDDNYRIIQFAQPSPDFDVSNVGTLKLAEGQEMPYDECLRLHFHFCLRMYVSSPPPGVQAYTMRDVQDLEEEIGMNERDESLPELADPVWSSPLGQEILRAAMAQRCAYFLCSW</sequence>
<dbReference type="Proteomes" id="UP000886523">
    <property type="component" value="Unassembled WGS sequence"/>
</dbReference>
<dbReference type="AlphaFoldDB" id="A0A9P6DM27"/>
<keyword evidence="2" id="KW-1185">Reference proteome</keyword>
<proteinExistence type="predicted"/>
<organism evidence="1 2">
    <name type="scientific">Hydnum rufescens UP504</name>
    <dbReference type="NCBI Taxonomy" id="1448309"/>
    <lineage>
        <taxon>Eukaryota</taxon>
        <taxon>Fungi</taxon>
        <taxon>Dikarya</taxon>
        <taxon>Basidiomycota</taxon>
        <taxon>Agaricomycotina</taxon>
        <taxon>Agaricomycetes</taxon>
        <taxon>Cantharellales</taxon>
        <taxon>Hydnaceae</taxon>
        <taxon>Hydnum</taxon>
    </lineage>
</organism>
<evidence type="ECO:0000313" key="1">
    <source>
        <dbReference type="EMBL" id="KAF9503663.1"/>
    </source>
</evidence>
<evidence type="ECO:0008006" key="3">
    <source>
        <dbReference type="Google" id="ProtNLM"/>
    </source>
</evidence>
<reference evidence="1" key="1">
    <citation type="journal article" date="2020" name="Nat. Commun.">
        <title>Large-scale genome sequencing of mycorrhizal fungi provides insights into the early evolution of symbiotic traits.</title>
        <authorList>
            <person name="Miyauchi S."/>
            <person name="Kiss E."/>
            <person name="Kuo A."/>
            <person name="Drula E."/>
            <person name="Kohler A."/>
            <person name="Sanchez-Garcia M."/>
            <person name="Morin E."/>
            <person name="Andreopoulos B."/>
            <person name="Barry K.W."/>
            <person name="Bonito G."/>
            <person name="Buee M."/>
            <person name="Carver A."/>
            <person name="Chen C."/>
            <person name="Cichocki N."/>
            <person name="Clum A."/>
            <person name="Culley D."/>
            <person name="Crous P.W."/>
            <person name="Fauchery L."/>
            <person name="Girlanda M."/>
            <person name="Hayes R.D."/>
            <person name="Keri Z."/>
            <person name="LaButti K."/>
            <person name="Lipzen A."/>
            <person name="Lombard V."/>
            <person name="Magnuson J."/>
            <person name="Maillard F."/>
            <person name="Murat C."/>
            <person name="Nolan M."/>
            <person name="Ohm R.A."/>
            <person name="Pangilinan J."/>
            <person name="Pereira M.F."/>
            <person name="Perotto S."/>
            <person name="Peter M."/>
            <person name="Pfister S."/>
            <person name="Riley R."/>
            <person name="Sitrit Y."/>
            <person name="Stielow J.B."/>
            <person name="Szollosi G."/>
            <person name="Zifcakova L."/>
            <person name="Stursova M."/>
            <person name="Spatafora J.W."/>
            <person name="Tedersoo L."/>
            <person name="Vaario L.M."/>
            <person name="Yamada A."/>
            <person name="Yan M."/>
            <person name="Wang P."/>
            <person name="Xu J."/>
            <person name="Bruns T."/>
            <person name="Baldrian P."/>
            <person name="Vilgalys R."/>
            <person name="Dunand C."/>
            <person name="Henrissat B."/>
            <person name="Grigoriev I.V."/>
            <person name="Hibbett D."/>
            <person name="Nagy L.G."/>
            <person name="Martin F.M."/>
        </authorList>
    </citation>
    <scope>NUCLEOTIDE SEQUENCE</scope>
    <source>
        <strain evidence="1">UP504</strain>
    </source>
</reference>
<gene>
    <name evidence="1" type="ORF">BS47DRAFT_1355990</name>
</gene>
<accession>A0A9P6DM27</accession>
<dbReference type="OrthoDB" id="2142759at2759"/>
<comment type="caution">
    <text evidence="1">The sequence shown here is derived from an EMBL/GenBank/DDBJ whole genome shotgun (WGS) entry which is preliminary data.</text>
</comment>
<protein>
    <recommendedName>
        <fullName evidence="3">HNH nuclease domain-containing protein</fullName>
    </recommendedName>
</protein>
<evidence type="ECO:0000313" key="2">
    <source>
        <dbReference type="Proteomes" id="UP000886523"/>
    </source>
</evidence>
<name>A0A9P6DM27_9AGAM</name>
<dbReference type="EMBL" id="MU129317">
    <property type="protein sequence ID" value="KAF9503663.1"/>
    <property type="molecule type" value="Genomic_DNA"/>
</dbReference>